<name>A0A6C0GZK6_9ZZZZ</name>
<organism evidence="1">
    <name type="scientific">viral metagenome</name>
    <dbReference type="NCBI Taxonomy" id="1070528"/>
    <lineage>
        <taxon>unclassified sequences</taxon>
        <taxon>metagenomes</taxon>
        <taxon>organismal metagenomes</taxon>
    </lineage>
</organism>
<dbReference type="EMBL" id="MN739831">
    <property type="protein sequence ID" value="QHT73629.1"/>
    <property type="molecule type" value="Genomic_DNA"/>
</dbReference>
<sequence length="180" mass="21475">MGQYFRAIILNDIEINGKEIIKIFMDPWNYEYPAQLMDHAYINNIFINSFEYHLTKDGKFHKSRIVWAGEYANNEKGLNKNLYDLTNDDFSKYYYRPPLRGPNFDSTEYYYIINHSKKQYINKQKYKLLHPLPILVAEGNEKSSSDYLGKNKKLAGFWARDIISIEKEIPNEFIEFIFDI</sequence>
<proteinExistence type="predicted"/>
<accession>A0A6C0GZK6</accession>
<reference evidence="1" key="1">
    <citation type="journal article" date="2020" name="Nature">
        <title>Giant virus diversity and host interactions through global metagenomics.</title>
        <authorList>
            <person name="Schulz F."/>
            <person name="Roux S."/>
            <person name="Paez-Espino D."/>
            <person name="Jungbluth S."/>
            <person name="Walsh D.A."/>
            <person name="Denef V.J."/>
            <person name="McMahon K.D."/>
            <person name="Konstantinidis K.T."/>
            <person name="Eloe-Fadrosh E.A."/>
            <person name="Kyrpides N.C."/>
            <person name="Woyke T."/>
        </authorList>
    </citation>
    <scope>NUCLEOTIDE SEQUENCE</scope>
    <source>
        <strain evidence="1">GVMAG-M-3300023179-4</strain>
    </source>
</reference>
<evidence type="ECO:0000313" key="1">
    <source>
        <dbReference type="EMBL" id="QHT73629.1"/>
    </source>
</evidence>
<protein>
    <submittedName>
        <fullName evidence="1">Uncharacterized protein</fullName>
    </submittedName>
</protein>
<dbReference type="AlphaFoldDB" id="A0A6C0GZK6"/>